<dbReference type="Gene3D" id="3.40.50.2000">
    <property type="entry name" value="Glycogen Phosphorylase B"/>
    <property type="match status" value="3"/>
</dbReference>
<dbReference type="CDD" id="cd03784">
    <property type="entry name" value="GT1_Gtf-like"/>
    <property type="match status" value="1"/>
</dbReference>
<dbReference type="GO" id="GO:0005975">
    <property type="term" value="P:carbohydrate metabolic process"/>
    <property type="evidence" value="ECO:0007669"/>
    <property type="project" value="InterPro"/>
</dbReference>
<dbReference type="InterPro" id="IPR010610">
    <property type="entry name" value="EryCIII-like_C"/>
</dbReference>
<feature type="domain" description="Glycosyltransferase family 28 N-terminal" evidence="2">
    <location>
        <begin position="3"/>
        <end position="54"/>
    </location>
</feature>
<dbReference type="Pfam" id="PF06722">
    <property type="entry name" value="EryCIII-like_C"/>
    <property type="match status" value="1"/>
</dbReference>
<comment type="caution">
    <text evidence="4">The sequence shown here is derived from an EMBL/GenBank/DDBJ whole genome shotgun (WGS) entry which is preliminary data.</text>
</comment>
<dbReference type="Pfam" id="PF03033">
    <property type="entry name" value="Glyco_transf_28"/>
    <property type="match status" value="1"/>
</dbReference>
<dbReference type="InterPro" id="IPR050426">
    <property type="entry name" value="Glycosyltransferase_28"/>
</dbReference>
<keyword evidence="4" id="KW-0808">Transferase</keyword>
<protein>
    <submittedName>
        <fullName evidence="4">Glycosyltransferase</fullName>
    </submittedName>
</protein>
<dbReference type="AlphaFoldDB" id="A0A1A2VLH0"/>
<dbReference type="FunFam" id="3.40.50.2000:FF:000009">
    <property type="entry name" value="Sterol 3-beta-glucosyltransferase UGT80A2"/>
    <property type="match status" value="1"/>
</dbReference>
<reference evidence="4 5" key="1">
    <citation type="submission" date="2016-06" db="EMBL/GenBank/DDBJ databases">
        <authorList>
            <person name="Kjaerup R.B."/>
            <person name="Dalgaard T.S."/>
            <person name="Juul-Madsen H.R."/>
        </authorList>
    </citation>
    <scope>NUCLEOTIDE SEQUENCE [LARGE SCALE GENOMIC DNA]</scope>
    <source>
        <strain evidence="4 5">E2838</strain>
    </source>
</reference>
<evidence type="ECO:0000313" key="4">
    <source>
        <dbReference type="EMBL" id="OBI01715.1"/>
    </source>
</evidence>
<accession>A0A1A2VLH0</accession>
<organism evidence="4 5">
    <name type="scientific">Mycobacterium scrofulaceum</name>
    <dbReference type="NCBI Taxonomy" id="1783"/>
    <lineage>
        <taxon>Bacteria</taxon>
        <taxon>Bacillati</taxon>
        <taxon>Actinomycetota</taxon>
        <taxon>Actinomycetes</taxon>
        <taxon>Mycobacteriales</taxon>
        <taxon>Mycobacteriaceae</taxon>
        <taxon>Mycobacterium</taxon>
    </lineage>
</organism>
<dbReference type="InterPro" id="IPR002213">
    <property type="entry name" value="UDP_glucos_trans"/>
</dbReference>
<dbReference type="EMBL" id="LZJY01000232">
    <property type="protein sequence ID" value="OBI01715.1"/>
    <property type="molecule type" value="Genomic_DNA"/>
</dbReference>
<dbReference type="GO" id="GO:0033072">
    <property type="term" value="P:vancomycin biosynthetic process"/>
    <property type="evidence" value="ECO:0007669"/>
    <property type="project" value="UniProtKB-ARBA"/>
</dbReference>
<gene>
    <name evidence="4" type="ORF">A5679_18635</name>
</gene>
<dbReference type="InterPro" id="IPR004276">
    <property type="entry name" value="GlycoTrans_28_N"/>
</dbReference>
<name>A0A1A2VLH0_MYCSC</name>
<dbReference type="SUPFAM" id="SSF53756">
    <property type="entry name" value="UDP-Glycosyltransferase/glycogen phosphorylase"/>
    <property type="match status" value="1"/>
</dbReference>
<dbReference type="RefSeq" id="WP_067306631.1">
    <property type="nucleotide sequence ID" value="NZ_LZJY01000232.1"/>
</dbReference>
<dbReference type="GO" id="GO:0016758">
    <property type="term" value="F:hexosyltransferase activity"/>
    <property type="evidence" value="ECO:0007669"/>
    <property type="project" value="InterPro"/>
</dbReference>
<evidence type="ECO:0000259" key="3">
    <source>
        <dbReference type="Pfam" id="PF06722"/>
    </source>
</evidence>
<dbReference type="GO" id="GO:0008194">
    <property type="term" value="F:UDP-glycosyltransferase activity"/>
    <property type="evidence" value="ECO:0007669"/>
    <property type="project" value="InterPro"/>
</dbReference>
<proteinExistence type="predicted"/>
<sequence>MKVVLASLGTRGDIEPCAAIGRELQRRGHRVLMAVPPNYIGFIESAGLTAVPHGRDQTKQNEEIVRKYGTTPPPVLMAWEILTDIKQLWPRLGTALVSLADGADLLLTDASEQGLAANVAERYDIPHAALHIYPIPPDHAGSSITKEAEDAQRRALGLPEATPPGRRPLEIQAYDELFFPGLKAEWAESGAQRPFVGGLTLELPTEVDDDVSSWIDAGTPPIYFGFGSSARVESPTDVIAMITAACAQLGERALICSGVSDLTAQRDSVDVKVVSAVNHAVVFPACRAVVHHGGPGTTFAGIRAGVPTLALAVSVDQPMWANAVNELGVGIGRRFADTTLQSLVADLRSILAPHYAARTRKVAAQMTPPAQSAAIAAQALEDAATRGPSAEQRTPPDED</sequence>
<evidence type="ECO:0000259" key="2">
    <source>
        <dbReference type="Pfam" id="PF03033"/>
    </source>
</evidence>
<feature type="domain" description="Erythromycin biosynthesis protein CIII-like C-terminal" evidence="3">
    <location>
        <begin position="270"/>
        <end position="374"/>
    </location>
</feature>
<dbReference type="PANTHER" id="PTHR48050">
    <property type="entry name" value="STEROL 3-BETA-GLUCOSYLTRANSFERASE"/>
    <property type="match status" value="1"/>
</dbReference>
<evidence type="ECO:0000313" key="5">
    <source>
        <dbReference type="Proteomes" id="UP000092207"/>
    </source>
</evidence>
<dbReference type="PANTHER" id="PTHR48050:SF13">
    <property type="entry name" value="STEROL 3-BETA-GLUCOSYLTRANSFERASE UGT80A2"/>
    <property type="match status" value="1"/>
</dbReference>
<feature type="region of interest" description="Disordered" evidence="1">
    <location>
        <begin position="374"/>
        <end position="399"/>
    </location>
</feature>
<dbReference type="Proteomes" id="UP000092207">
    <property type="component" value="Unassembled WGS sequence"/>
</dbReference>
<evidence type="ECO:0000256" key="1">
    <source>
        <dbReference type="SAM" id="MobiDB-lite"/>
    </source>
</evidence>